<accession>A0A166LLG7</accession>
<dbReference type="EMBL" id="KV417535">
    <property type="protein sequence ID" value="KZP23087.1"/>
    <property type="molecule type" value="Genomic_DNA"/>
</dbReference>
<dbReference type="STRING" id="436010.A0A166LLG7"/>
<reference evidence="2 3" key="1">
    <citation type="journal article" date="2016" name="Mol. Biol. Evol.">
        <title>Comparative Genomics of Early-Diverging Mushroom-Forming Fungi Provides Insights into the Origins of Lignocellulose Decay Capabilities.</title>
        <authorList>
            <person name="Nagy L.G."/>
            <person name="Riley R."/>
            <person name="Tritt A."/>
            <person name="Adam C."/>
            <person name="Daum C."/>
            <person name="Floudas D."/>
            <person name="Sun H."/>
            <person name="Yadav J.S."/>
            <person name="Pangilinan J."/>
            <person name="Larsson K.H."/>
            <person name="Matsuura K."/>
            <person name="Barry K."/>
            <person name="Labutti K."/>
            <person name="Kuo R."/>
            <person name="Ohm R.A."/>
            <person name="Bhattacharya S.S."/>
            <person name="Shirouzu T."/>
            <person name="Yoshinaga Y."/>
            <person name="Martin F.M."/>
            <person name="Grigoriev I.V."/>
            <person name="Hibbett D.S."/>
        </authorList>
    </citation>
    <scope>NUCLEOTIDE SEQUENCE [LARGE SCALE GENOMIC DNA]</scope>
    <source>
        <strain evidence="2 3">CBS 109695</strain>
    </source>
</reference>
<evidence type="ECO:0000313" key="3">
    <source>
        <dbReference type="Proteomes" id="UP000076532"/>
    </source>
</evidence>
<proteinExistence type="predicted"/>
<evidence type="ECO:0000256" key="1">
    <source>
        <dbReference type="SAM" id="MobiDB-lite"/>
    </source>
</evidence>
<dbReference type="AlphaFoldDB" id="A0A166LLG7"/>
<gene>
    <name evidence="2" type="ORF">FIBSPDRAFT_952404</name>
</gene>
<organism evidence="2 3">
    <name type="scientific">Athelia psychrophila</name>
    <dbReference type="NCBI Taxonomy" id="1759441"/>
    <lineage>
        <taxon>Eukaryota</taxon>
        <taxon>Fungi</taxon>
        <taxon>Dikarya</taxon>
        <taxon>Basidiomycota</taxon>
        <taxon>Agaricomycotina</taxon>
        <taxon>Agaricomycetes</taxon>
        <taxon>Agaricomycetidae</taxon>
        <taxon>Atheliales</taxon>
        <taxon>Atheliaceae</taxon>
        <taxon>Athelia</taxon>
    </lineage>
</organism>
<feature type="compositionally biased region" description="Basic and acidic residues" evidence="1">
    <location>
        <begin position="28"/>
        <end position="50"/>
    </location>
</feature>
<sequence>MATMTLQIRMKMQLKMQQKSVVWEEAYEEGRPKPNEGQDKDKKDGREEEYFSSKPLMITNVIRVAGIHMGRLRAHRLPIETPVSALFCTVKLDSWHAGSRDERVGLMSEVLGPIRMVKFMGWERKIEGWMLRMRKGS</sequence>
<feature type="region of interest" description="Disordered" evidence="1">
    <location>
        <begin position="25"/>
        <end position="50"/>
    </location>
</feature>
<protein>
    <submittedName>
        <fullName evidence="2">Uncharacterized protein</fullName>
    </submittedName>
</protein>
<name>A0A166LLG7_9AGAM</name>
<dbReference type="Proteomes" id="UP000076532">
    <property type="component" value="Unassembled WGS sequence"/>
</dbReference>
<evidence type="ECO:0000313" key="2">
    <source>
        <dbReference type="EMBL" id="KZP23087.1"/>
    </source>
</evidence>
<keyword evidence="3" id="KW-1185">Reference proteome</keyword>